<dbReference type="InterPro" id="IPR008949">
    <property type="entry name" value="Isoprenoid_synthase_dom_sf"/>
</dbReference>
<keyword evidence="2" id="KW-1185">Reference proteome</keyword>
<dbReference type="KEGG" id="psin:CAK95_23820"/>
<dbReference type="SUPFAM" id="SSF48576">
    <property type="entry name" value="Terpenoid synthases"/>
    <property type="match status" value="1"/>
</dbReference>
<dbReference type="OrthoDB" id="9814909at2"/>
<dbReference type="Proteomes" id="UP000194137">
    <property type="component" value="Chromosome"/>
</dbReference>
<name>A0A1W6ZYG2_9HYPH</name>
<protein>
    <submittedName>
        <fullName evidence="1">Uncharacterized protein</fullName>
    </submittedName>
</protein>
<dbReference type="Pfam" id="PF00494">
    <property type="entry name" value="SQS_PSY"/>
    <property type="match status" value="1"/>
</dbReference>
<reference evidence="1 2" key="1">
    <citation type="submission" date="2017-05" db="EMBL/GenBank/DDBJ databases">
        <title>Full genome sequence of Pseudorhodoplanes sinuspersici.</title>
        <authorList>
            <person name="Dastgheib S.M.M."/>
            <person name="Shavandi M."/>
            <person name="Tirandaz H."/>
        </authorList>
    </citation>
    <scope>NUCLEOTIDE SEQUENCE [LARGE SCALE GENOMIC DNA]</scope>
    <source>
        <strain evidence="1 2">RIPI110</strain>
    </source>
</reference>
<evidence type="ECO:0000313" key="1">
    <source>
        <dbReference type="EMBL" id="ARQ01785.1"/>
    </source>
</evidence>
<dbReference type="RefSeq" id="WP_086090179.1">
    <property type="nucleotide sequence ID" value="NZ_CP021112.1"/>
</dbReference>
<organism evidence="1 2">
    <name type="scientific">Pseudorhodoplanes sinuspersici</name>
    <dbReference type="NCBI Taxonomy" id="1235591"/>
    <lineage>
        <taxon>Bacteria</taxon>
        <taxon>Pseudomonadati</taxon>
        <taxon>Pseudomonadota</taxon>
        <taxon>Alphaproteobacteria</taxon>
        <taxon>Hyphomicrobiales</taxon>
        <taxon>Pseudorhodoplanes</taxon>
    </lineage>
</organism>
<sequence length="230" mass="25033">MSDAAQHCEALVREADKDRFLATLFAPAATRPDLFALYAFDIETAAVAHRVREPLAGEIRLQWWSDAITGKADSAGHPVAEAFLAMVTRHVIPVALALGVIEGRQRALYPDWNPGEAEFELLASETLGAIYQAAAHILAGAPTEATKLACHHAGVATTAAQMSSSEIPFDLMLVARHHLDAVKALITSLPDAVLPAFLPLALIAHDRAQLPQWRKQWVLWRASRNLSAWL</sequence>
<gene>
    <name evidence="1" type="ORF">CAK95_23820</name>
</gene>
<dbReference type="STRING" id="1235591.CAK95_23820"/>
<proteinExistence type="predicted"/>
<evidence type="ECO:0000313" key="2">
    <source>
        <dbReference type="Proteomes" id="UP000194137"/>
    </source>
</evidence>
<dbReference type="AlphaFoldDB" id="A0A1W6ZYG2"/>
<dbReference type="EMBL" id="CP021112">
    <property type="protein sequence ID" value="ARQ01785.1"/>
    <property type="molecule type" value="Genomic_DNA"/>
</dbReference>
<accession>A0A1W6ZYG2</accession>
<dbReference type="Gene3D" id="1.10.600.10">
    <property type="entry name" value="Farnesyl Diphosphate Synthase"/>
    <property type="match status" value="1"/>
</dbReference>
<dbReference type="InterPro" id="IPR002060">
    <property type="entry name" value="Squ/phyt_synthse"/>
</dbReference>